<dbReference type="VEuPathDB" id="VectorBase:LOC119172485"/>
<dbReference type="SUPFAM" id="SSF109880">
    <property type="entry name" value="A middle domain of Talin 1"/>
    <property type="match status" value="1"/>
</dbReference>
<dbReference type="GO" id="GO:0030036">
    <property type="term" value="P:actin cytoskeleton organization"/>
    <property type="evidence" value="ECO:0007669"/>
    <property type="project" value="TreeGrafter"/>
</dbReference>
<name>A0A9J6DP46_RHIMP</name>
<proteinExistence type="predicted"/>
<reference evidence="4" key="2">
    <citation type="submission" date="2021-09" db="EMBL/GenBank/DDBJ databases">
        <authorList>
            <person name="Jia N."/>
            <person name="Wang J."/>
            <person name="Shi W."/>
            <person name="Du L."/>
            <person name="Sun Y."/>
            <person name="Zhan W."/>
            <person name="Jiang J."/>
            <person name="Wang Q."/>
            <person name="Zhang B."/>
            <person name="Ji P."/>
            <person name="Sakyi L.B."/>
            <person name="Cui X."/>
            <person name="Yuan T."/>
            <person name="Jiang B."/>
            <person name="Yang W."/>
            <person name="Lam T.T.-Y."/>
            <person name="Chang Q."/>
            <person name="Ding S."/>
            <person name="Wang X."/>
            <person name="Zhu J."/>
            <person name="Ruan X."/>
            <person name="Zhao L."/>
            <person name="Wei J."/>
            <person name="Que T."/>
            <person name="Du C."/>
            <person name="Cheng J."/>
            <person name="Dai P."/>
            <person name="Han X."/>
            <person name="Huang E."/>
            <person name="Gao Y."/>
            <person name="Liu J."/>
            <person name="Shao H."/>
            <person name="Ye R."/>
            <person name="Li L."/>
            <person name="Wei W."/>
            <person name="Wang X."/>
            <person name="Wang C."/>
            <person name="Huo Q."/>
            <person name="Li W."/>
            <person name="Guo W."/>
            <person name="Chen H."/>
            <person name="Chen S."/>
            <person name="Zhou L."/>
            <person name="Zhou L."/>
            <person name="Ni X."/>
            <person name="Tian J."/>
            <person name="Zhou Y."/>
            <person name="Sheng Y."/>
            <person name="Liu T."/>
            <person name="Pan Y."/>
            <person name="Xia L."/>
            <person name="Li J."/>
            <person name="Zhao F."/>
            <person name="Cao W."/>
        </authorList>
    </citation>
    <scope>NUCLEOTIDE SEQUENCE</scope>
    <source>
        <strain evidence="4">Rmic-2018</strain>
        <tissue evidence="4">Larvae</tissue>
    </source>
</reference>
<dbReference type="Pfam" id="PF09141">
    <property type="entry name" value="Talin_middle"/>
    <property type="match status" value="1"/>
</dbReference>
<gene>
    <name evidence="4" type="ORF">HPB51_017165</name>
</gene>
<organism evidence="4 5">
    <name type="scientific">Rhipicephalus microplus</name>
    <name type="common">Cattle tick</name>
    <name type="synonym">Boophilus microplus</name>
    <dbReference type="NCBI Taxonomy" id="6941"/>
    <lineage>
        <taxon>Eukaryota</taxon>
        <taxon>Metazoa</taxon>
        <taxon>Ecdysozoa</taxon>
        <taxon>Arthropoda</taxon>
        <taxon>Chelicerata</taxon>
        <taxon>Arachnida</taxon>
        <taxon>Acari</taxon>
        <taxon>Parasitiformes</taxon>
        <taxon>Ixodida</taxon>
        <taxon>Ixodoidea</taxon>
        <taxon>Ixodidae</taxon>
        <taxon>Rhipicephalinae</taxon>
        <taxon>Rhipicephalus</taxon>
        <taxon>Boophilus</taxon>
    </lineage>
</organism>
<dbReference type="InterPro" id="IPR057346">
    <property type="entry name" value="Talin1/2_VBS2"/>
</dbReference>
<dbReference type="PANTHER" id="PTHR19981">
    <property type="entry name" value="TALIN"/>
    <property type="match status" value="1"/>
</dbReference>
<dbReference type="Proteomes" id="UP000821866">
    <property type="component" value="Chromosome 6"/>
</dbReference>
<evidence type="ECO:0000259" key="1">
    <source>
        <dbReference type="Pfam" id="PF09141"/>
    </source>
</evidence>
<dbReference type="SUPFAM" id="SSF109885">
    <property type="entry name" value="I/LWEQ domain"/>
    <property type="match status" value="1"/>
</dbReference>
<dbReference type="EMBL" id="JABSTU010000008">
    <property type="protein sequence ID" value="KAH8023795.1"/>
    <property type="molecule type" value="Genomic_DNA"/>
</dbReference>
<protein>
    <recommendedName>
        <fullName evidence="6">Talin</fullName>
    </recommendedName>
</protein>
<dbReference type="GO" id="GO:0005178">
    <property type="term" value="F:integrin binding"/>
    <property type="evidence" value="ECO:0007669"/>
    <property type="project" value="TreeGrafter"/>
</dbReference>
<dbReference type="GO" id="GO:0001726">
    <property type="term" value="C:ruffle"/>
    <property type="evidence" value="ECO:0007669"/>
    <property type="project" value="InterPro"/>
</dbReference>
<dbReference type="GO" id="GO:0005925">
    <property type="term" value="C:focal adhesion"/>
    <property type="evidence" value="ECO:0007669"/>
    <property type="project" value="InterPro"/>
</dbReference>
<feature type="domain" description="Talin central" evidence="1">
    <location>
        <begin position="1"/>
        <end position="65"/>
    </location>
</feature>
<evidence type="ECO:0000313" key="4">
    <source>
        <dbReference type="EMBL" id="KAH8023795.1"/>
    </source>
</evidence>
<feature type="domain" description="Talin-1/2 VBS2" evidence="3">
    <location>
        <begin position="212"/>
        <end position="242"/>
    </location>
</feature>
<evidence type="ECO:0000259" key="2">
    <source>
        <dbReference type="Pfam" id="PF21896"/>
    </source>
</evidence>
<dbReference type="GO" id="GO:0098609">
    <property type="term" value="P:cell-cell adhesion"/>
    <property type="evidence" value="ECO:0007669"/>
    <property type="project" value="TreeGrafter"/>
</dbReference>
<dbReference type="PANTHER" id="PTHR19981:SF1">
    <property type="entry name" value="RHEA, ISOFORM B"/>
    <property type="match status" value="1"/>
</dbReference>
<dbReference type="GO" id="GO:0005200">
    <property type="term" value="F:structural constituent of cytoskeleton"/>
    <property type="evidence" value="ECO:0007669"/>
    <property type="project" value="InterPro"/>
</dbReference>
<dbReference type="InterPro" id="IPR036476">
    <property type="entry name" value="Talin_cent_sf"/>
</dbReference>
<dbReference type="InterPro" id="IPR015224">
    <property type="entry name" value="Talin_cent"/>
</dbReference>
<evidence type="ECO:0000313" key="5">
    <source>
        <dbReference type="Proteomes" id="UP000821866"/>
    </source>
</evidence>
<evidence type="ECO:0000259" key="3">
    <source>
        <dbReference type="Pfam" id="PF25177"/>
    </source>
</evidence>
<dbReference type="GO" id="GO:0003779">
    <property type="term" value="F:actin binding"/>
    <property type="evidence" value="ECO:0007669"/>
    <property type="project" value="InterPro"/>
</dbReference>
<reference evidence="4" key="1">
    <citation type="journal article" date="2020" name="Cell">
        <title>Large-Scale Comparative Analyses of Tick Genomes Elucidate Their Genetic Diversity and Vector Capacities.</title>
        <authorList>
            <consortium name="Tick Genome and Microbiome Consortium (TIGMIC)"/>
            <person name="Jia N."/>
            <person name="Wang J."/>
            <person name="Shi W."/>
            <person name="Du L."/>
            <person name="Sun Y."/>
            <person name="Zhan W."/>
            <person name="Jiang J.F."/>
            <person name="Wang Q."/>
            <person name="Zhang B."/>
            <person name="Ji P."/>
            <person name="Bell-Sakyi L."/>
            <person name="Cui X.M."/>
            <person name="Yuan T.T."/>
            <person name="Jiang B.G."/>
            <person name="Yang W.F."/>
            <person name="Lam T.T."/>
            <person name="Chang Q.C."/>
            <person name="Ding S.J."/>
            <person name="Wang X.J."/>
            <person name="Zhu J.G."/>
            <person name="Ruan X.D."/>
            <person name="Zhao L."/>
            <person name="Wei J.T."/>
            <person name="Ye R.Z."/>
            <person name="Que T.C."/>
            <person name="Du C.H."/>
            <person name="Zhou Y.H."/>
            <person name="Cheng J.X."/>
            <person name="Dai P.F."/>
            <person name="Guo W.B."/>
            <person name="Han X.H."/>
            <person name="Huang E.J."/>
            <person name="Li L.F."/>
            <person name="Wei W."/>
            <person name="Gao Y.C."/>
            <person name="Liu J.Z."/>
            <person name="Shao H.Z."/>
            <person name="Wang X."/>
            <person name="Wang C.C."/>
            <person name="Yang T.C."/>
            <person name="Huo Q.B."/>
            <person name="Li W."/>
            <person name="Chen H.Y."/>
            <person name="Chen S.E."/>
            <person name="Zhou L.G."/>
            <person name="Ni X.B."/>
            <person name="Tian J.H."/>
            <person name="Sheng Y."/>
            <person name="Liu T."/>
            <person name="Pan Y.S."/>
            <person name="Xia L.Y."/>
            <person name="Li J."/>
            <person name="Zhao F."/>
            <person name="Cao W.C."/>
        </authorList>
    </citation>
    <scope>NUCLEOTIDE SEQUENCE</scope>
    <source>
        <strain evidence="4">Rmic-2018</strain>
    </source>
</reference>
<dbReference type="AlphaFoldDB" id="A0A9J6DP46"/>
<dbReference type="GO" id="GO:0005886">
    <property type="term" value="C:plasma membrane"/>
    <property type="evidence" value="ECO:0007669"/>
    <property type="project" value="TreeGrafter"/>
</dbReference>
<keyword evidence="5" id="KW-1185">Reference proteome</keyword>
<dbReference type="InterPro" id="IPR035964">
    <property type="entry name" value="I/LWEQ_dom_sf"/>
</dbReference>
<comment type="caution">
    <text evidence="4">The sequence shown here is derived from an EMBL/GenBank/DDBJ whole genome shotgun (WGS) entry which is preliminary data.</text>
</comment>
<dbReference type="Pfam" id="PF25177">
    <property type="entry name" value="Talin_VBS2"/>
    <property type="match status" value="1"/>
</dbReference>
<dbReference type="Gene3D" id="1.20.1420.10">
    <property type="entry name" value="Talin, central domain"/>
    <property type="match status" value="1"/>
</dbReference>
<dbReference type="Pfam" id="PF21896">
    <property type="entry name" value="Talin_IBS2B"/>
    <property type="match status" value="1"/>
</dbReference>
<dbReference type="GO" id="GO:0005737">
    <property type="term" value="C:cytoplasm"/>
    <property type="evidence" value="ECO:0007669"/>
    <property type="project" value="TreeGrafter"/>
</dbReference>
<sequence length="274" mass="28942">MSKDVKMIAALMDDEDSGEKLLDAARRLCNAFSDLLRAAEPQNQEPRQSLLNAASRVGEASHAVLYTIGEEDEADLELQLLAAAKQVANATAALVLQAKNVASTCDDQGQQNRVIGAATQGALATSQLVACTKIVAPTIMSPSCQEQLTEASKEVGMSVDAIVASCEEATNQEPLLSDLRAAAAQVSHALEELLLLIRGAPERRARATIAQDGALDTILDATDRLFSSTGDAPEMVRQAKGLLVSVDRPAANWPLQVSIFNCGDAEGFLGVWDG</sequence>
<feature type="domain" description="Talin IBS2B" evidence="2">
    <location>
        <begin position="78"/>
        <end position="166"/>
    </location>
</feature>
<evidence type="ECO:0008006" key="6">
    <source>
        <dbReference type="Google" id="ProtNLM"/>
    </source>
</evidence>
<dbReference type="InterPro" id="IPR054082">
    <property type="entry name" value="Talin_IBS2B"/>
</dbReference>
<accession>A0A9J6DP46</accession>
<dbReference type="Gene3D" id="1.20.120.230">
    <property type="entry name" value="Alpha-catenin/vinculin-like"/>
    <property type="match status" value="2"/>
</dbReference>